<evidence type="ECO:0000256" key="2">
    <source>
        <dbReference type="ARBA" id="ARBA00022692"/>
    </source>
</evidence>
<evidence type="ECO:0000313" key="9">
    <source>
        <dbReference type="Proteomes" id="UP001519460"/>
    </source>
</evidence>
<evidence type="ECO:0000256" key="6">
    <source>
        <dbReference type="SAM" id="Phobius"/>
    </source>
</evidence>
<comment type="caution">
    <text evidence="8">The sequence shown here is derived from an EMBL/GenBank/DDBJ whole genome shotgun (WGS) entry which is preliminary data.</text>
</comment>
<keyword evidence="4 6" id="KW-1133">Transmembrane helix</keyword>
<evidence type="ECO:0000313" key="8">
    <source>
        <dbReference type="EMBL" id="KAK7495991.1"/>
    </source>
</evidence>
<feature type="compositionally biased region" description="Low complexity" evidence="5">
    <location>
        <begin position="212"/>
        <end position="239"/>
    </location>
</feature>
<feature type="transmembrane region" description="Helical" evidence="6">
    <location>
        <begin position="365"/>
        <end position="388"/>
    </location>
</feature>
<feature type="compositionally biased region" description="Low complexity" evidence="5">
    <location>
        <begin position="308"/>
        <end position="339"/>
    </location>
</feature>
<feature type="compositionally biased region" description="Polar residues" evidence="5">
    <location>
        <begin position="240"/>
        <end position="262"/>
    </location>
</feature>
<feature type="region of interest" description="Disordered" evidence="5">
    <location>
        <begin position="186"/>
        <end position="279"/>
    </location>
</feature>
<evidence type="ECO:0000256" key="4">
    <source>
        <dbReference type="ARBA" id="ARBA00022989"/>
    </source>
</evidence>
<dbReference type="AlphaFoldDB" id="A0ABD0L9N5"/>
<dbReference type="GO" id="GO:0016020">
    <property type="term" value="C:membrane"/>
    <property type="evidence" value="ECO:0007669"/>
    <property type="project" value="UniProtKB-SubCell"/>
</dbReference>
<dbReference type="Gene3D" id="2.60.40.3510">
    <property type="match status" value="1"/>
</dbReference>
<evidence type="ECO:0000256" key="3">
    <source>
        <dbReference type="ARBA" id="ARBA00022737"/>
    </source>
</evidence>
<feature type="domain" description="Notch ligand N-terminal" evidence="7">
    <location>
        <begin position="14"/>
        <end position="131"/>
    </location>
</feature>
<organism evidence="8 9">
    <name type="scientific">Batillaria attramentaria</name>
    <dbReference type="NCBI Taxonomy" id="370345"/>
    <lineage>
        <taxon>Eukaryota</taxon>
        <taxon>Metazoa</taxon>
        <taxon>Spiralia</taxon>
        <taxon>Lophotrochozoa</taxon>
        <taxon>Mollusca</taxon>
        <taxon>Gastropoda</taxon>
        <taxon>Caenogastropoda</taxon>
        <taxon>Sorbeoconcha</taxon>
        <taxon>Cerithioidea</taxon>
        <taxon>Batillariidae</taxon>
        <taxon>Batillaria</taxon>
    </lineage>
</organism>
<name>A0ABD0L9N5_9CAEN</name>
<keyword evidence="2 6" id="KW-0812">Transmembrane</keyword>
<evidence type="ECO:0000256" key="1">
    <source>
        <dbReference type="ARBA" id="ARBA00022536"/>
    </source>
</evidence>
<evidence type="ECO:0000256" key="5">
    <source>
        <dbReference type="SAM" id="MobiDB-lite"/>
    </source>
</evidence>
<reference evidence="8 9" key="1">
    <citation type="journal article" date="2023" name="Sci. Data">
        <title>Genome assembly of the Korean intertidal mud-creeper Batillaria attramentaria.</title>
        <authorList>
            <person name="Patra A.K."/>
            <person name="Ho P.T."/>
            <person name="Jun S."/>
            <person name="Lee S.J."/>
            <person name="Kim Y."/>
            <person name="Won Y.J."/>
        </authorList>
    </citation>
    <scope>NUCLEOTIDE SEQUENCE [LARGE SCALE GENOMIC DNA]</scope>
    <source>
        <strain evidence="8">Wonlab-2016</strain>
    </source>
</reference>
<protein>
    <recommendedName>
        <fullName evidence="7">Notch ligand N-terminal domain-containing protein</fullName>
    </recommendedName>
</protein>
<evidence type="ECO:0000259" key="7">
    <source>
        <dbReference type="Pfam" id="PF07657"/>
    </source>
</evidence>
<keyword evidence="3" id="KW-0677">Repeat</keyword>
<sequence>MSKEAQNHQVRATGRLYVGIIGYNNYDNRRADGRCCDGSEDDEGRCQETCDLIIQLSITGLDGPNVTDRRLSNTPQSNFTGDSILLSGPGMVNPLVFTFQQWPECVNVAFEILDVDNMTSDGEPDAVELVDVMTFHFALGQPSQLNFTPKNLTGERAYLPSALKTVVRFECIDSDVVTNSTAACPATEQGGASSGASPQSPKDNILDCRGLTPSSTVPPTTTSTVTAISPSKTITSSSTWPMTSYETEATLQPSATSDSGLETSPLPPVTSTESLAESSSYSLVINPSMHRGTTTIIGSASATALSPTTTLAMTTATTTPTPTTRTTTTATTTAPSSSTGSDVTSHVTTIGSPAVTTKADDPMEYWPVILGCVLGGLIIIALLGFLIYSRRQKAMIKRQEIYTVTPRIVSVVEENGTSGKSDIPVETTEY</sequence>
<proteinExistence type="predicted"/>
<keyword evidence="1" id="KW-0245">EGF-like domain</keyword>
<feature type="compositionally biased region" description="Low complexity" evidence="5">
    <location>
        <begin position="270"/>
        <end position="279"/>
    </location>
</feature>
<dbReference type="Proteomes" id="UP001519460">
    <property type="component" value="Unassembled WGS sequence"/>
</dbReference>
<dbReference type="InterPro" id="IPR011651">
    <property type="entry name" value="Notch_ligand_N"/>
</dbReference>
<feature type="compositionally biased region" description="Low complexity" evidence="5">
    <location>
        <begin position="189"/>
        <end position="201"/>
    </location>
</feature>
<gene>
    <name evidence="8" type="ORF">BaRGS_00012692</name>
</gene>
<dbReference type="Pfam" id="PF07657">
    <property type="entry name" value="MNNL"/>
    <property type="match status" value="1"/>
</dbReference>
<accession>A0ABD0L9N5</accession>
<keyword evidence="9" id="KW-1185">Reference proteome</keyword>
<keyword evidence="6" id="KW-0472">Membrane</keyword>
<dbReference type="EMBL" id="JACVVK020000070">
    <property type="protein sequence ID" value="KAK7495991.1"/>
    <property type="molecule type" value="Genomic_DNA"/>
</dbReference>
<feature type="region of interest" description="Disordered" evidence="5">
    <location>
        <begin position="308"/>
        <end position="346"/>
    </location>
</feature>